<dbReference type="EC" id="3.4.19.12" evidence="2"/>
<dbReference type="GO" id="GO:0005829">
    <property type="term" value="C:cytosol"/>
    <property type="evidence" value="ECO:0007669"/>
    <property type="project" value="TreeGrafter"/>
</dbReference>
<dbReference type="GO" id="GO:0140934">
    <property type="term" value="F:histone deubiquitinase activity"/>
    <property type="evidence" value="ECO:0007669"/>
    <property type="project" value="UniProtKB-UniRule"/>
</dbReference>
<protein>
    <recommendedName>
        <fullName evidence="2">Ubiquitin carboxyl-terminal hydrolase</fullName>
        <ecNumber evidence="2">3.4.19.12</ecNumber>
    </recommendedName>
</protein>
<dbReference type="GO" id="GO:0016807">
    <property type="term" value="F:cysteine-type carboxypeptidase activity"/>
    <property type="evidence" value="ECO:0007669"/>
    <property type="project" value="TreeGrafter"/>
</dbReference>
<evidence type="ECO:0000313" key="5">
    <source>
        <dbReference type="EMBL" id="CAF0860126.1"/>
    </source>
</evidence>
<comment type="catalytic activity">
    <reaction evidence="2">
        <text>Thiol-dependent hydrolysis of ester, thioester, amide, peptide and isopeptide bonds formed by the C-terminal Gly of ubiquitin (a 76-residue protein attached to proteins as an intracellular targeting signal).</text>
        <dbReference type="EC" id="3.4.19.12"/>
    </reaction>
</comment>
<reference evidence="5" key="1">
    <citation type="submission" date="2021-02" db="EMBL/GenBank/DDBJ databases">
        <authorList>
            <person name="Nowell W R."/>
        </authorList>
    </citation>
    <scope>NUCLEOTIDE SEQUENCE</scope>
</reference>
<dbReference type="OrthoDB" id="10261212at2759"/>
<accession>A0A813WSW0</accession>
<organism evidence="5 7">
    <name type="scientific">Didymodactylos carnosus</name>
    <dbReference type="NCBI Taxonomy" id="1234261"/>
    <lineage>
        <taxon>Eukaryota</taxon>
        <taxon>Metazoa</taxon>
        <taxon>Spiralia</taxon>
        <taxon>Gnathifera</taxon>
        <taxon>Rotifera</taxon>
        <taxon>Eurotatoria</taxon>
        <taxon>Bdelloidea</taxon>
        <taxon>Philodinida</taxon>
        <taxon>Philodinidae</taxon>
        <taxon>Didymodactylos</taxon>
    </lineage>
</organism>
<keyword evidence="7" id="KW-1185">Reference proteome</keyword>
<comment type="similarity">
    <text evidence="1 2">Belongs to the MINDY deubiquitinase family. FAM63 subfamily.</text>
</comment>
<keyword evidence="2" id="KW-0833">Ubl conjugation pathway</keyword>
<evidence type="ECO:0000256" key="2">
    <source>
        <dbReference type="RuleBase" id="RU367139"/>
    </source>
</evidence>
<feature type="compositionally biased region" description="Polar residues" evidence="3">
    <location>
        <begin position="13"/>
        <end position="48"/>
    </location>
</feature>
<keyword evidence="2" id="KW-0645">Protease</keyword>
<evidence type="ECO:0000256" key="1">
    <source>
        <dbReference type="ARBA" id="ARBA00006616"/>
    </source>
</evidence>
<comment type="caution">
    <text evidence="5">The sequence shown here is derived from an EMBL/GenBank/DDBJ whole genome shotgun (WGS) entry which is preliminary data.</text>
</comment>
<evidence type="ECO:0000259" key="4">
    <source>
        <dbReference type="Pfam" id="PF04424"/>
    </source>
</evidence>
<feature type="region of interest" description="Disordered" evidence="3">
    <location>
        <begin position="412"/>
        <end position="467"/>
    </location>
</feature>
<feature type="compositionally biased region" description="Polar residues" evidence="3">
    <location>
        <begin position="84"/>
        <end position="93"/>
    </location>
</feature>
<sequence>MASYQEEQKHSEISSSIPDQVVETSLNDPSLVITQHSASPDKTTATNDEQNEIMPEQQLCSNLDDKVVNAVTVVDIDKKELEDNSSSEPTSDTSGKKEQQELKQSIQQDQNTSDASASNNHQQHEEIEQNDKYYVKWIEFNTELVPILLQNANGPCPLLAIMNVLLLRQKICINADICILSAEQILAYLVDFLFQCVPKNIPDEEHLNYEQNINDAMAVLDKLKTGLDVNVKFDRVHKFEYTRECVIFDLLGIQLLHGWLIDPQDDELLSIIGDCGYNQLVEKIISQRQSDKEELIREKNNASQLTYHGLIELNQTMRDNQLAVLFRNNHFSTIYKQHDHLLVLVTDQGFLNQPDIVWETLTNIDGDSIFCDAYFRIFKKQTETEQQDYQMALALHDEEEQLYNEAHIHSKDVNQRPQQQQQHPPPKHGQQPHSSQPQGDVSDKKHNSKKKQKEQLEKESDSFCTLC</sequence>
<dbReference type="Proteomes" id="UP000681722">
    <property type="component" value="Unassembled WGS sequence"/>
</dbReference>
<dbReference type="GO" id="GO:0036435">
    <property type="term" value="F:K48-linked polyubiquitin modification-dependent protein binding"/>
    <property type="evidence" value="ECO:0007669"/>
    <property type="project" value="UniProtKB-UniRule"/>
</dbReference>
<feature type="compositionally biased region" description="Low complexity" evidence="3">
    <location>
        <begin position="417"/>
        <end position="439"/>
    </location>
</feature>
<feature type="region of interest" description="Disordered" evidence="3">
    <location>
        <begin position="1"/>
        <end position="54"/>
    </location>
</feature>
<dbReference type="GO" id="GO:0071108">
    <property type="term" value="P:protein K48-linked deubiquitination"/>
    <property type="evidence" value="ECO:0007669"/>
    <property type="project" value="TreeGrafter"/>
</dbReference>
<evidence type="ECO:0000313" key="7">
    <source>
        <dbReference type="Proteomes" id="UP000663829"/>
    </source>
</evidence>
<evidence type="ECO:0000256" key="3">
    <source>
        <dbReference type="SAM" id="MobiDB-lite"/>
    </source>
</evidence>
<comment type="function">
    <text evidence="2">Hydrolase that can specifically remove 'Lys-48'-linked conjugated ubiquitin from proteins. Has exodeubiquitinase activity and has a preference for long polyubiquitin chains. May play a regulatory role at the level of protein turnover.</text>
</comment>
<feature type="domain" description="MINDY deubiquitinase" evidence="4">
    <location>
        <begin position="132"/>
        <end position="375"/>
    </location>
</feature>
<dbReference type="EMBL" id="CAJOBC010001011">
    <property type="protein sequence ID" value="CAF3647768.1"/>
    <property type="molecule type" value="Genomic_DNA"/>
</dbReference>
<dbReference type="GO" id="GO:0004843">
    <property type="term" value="F:cysteine-type deubiquitinase activity"/>
    <property type="evidence" value="ECO:0007669"/>
    <property type="project" value="UniProtKB-UniRule"/>
</dbReference>
<dbReference type="Pfam" id="PF04424">
    <property type="entry name" value="MINDY_DUB"/>
    <property type="match status" value="1"/>
</dbReference>
<evidence type="ECO:0000313" key="6">
    <source>
        <dbReference type="EMBL" id="CAF3647768.1"/>
    </source>
</evidence>
<dbReference type="InterPro" id="IPR033979">
    <property type="entry name" value="MINDY_domain"/>
</dbReference>
<dbReference type="GO" id="GO:0006508">
    <property type="term" value="P:proteolysis"/>
    <property type="evidence" value="ECO:0007669"/>
    <property type="project" value="UniProtKB-KW"/>
</dbReference>
<keyword evidence="2" id="KW-0788">Thiol protease</keyword>
<dbReference type="EMBL" id="CAJNOQ010001011">
    <property type="protein sequence ID" value="CAF0860126.1"/>
    <property type="molecule type" value="Genomic_DNA"/>
</dbReference>
<dbReference type="Proteomes" id="UP000663829">
    <property type="component" value="Unassembled WGS sequence"/>
</dbReference>
<dbReference type="AlphaFoldDB" id="A0A813WSW0"/>
<dbReference type="GO" id="GO:1990380">
    <property type="term" value="F:K48-linked deubiquitinase activity"/>
    <property type="evidence" value="ECO:0007669"/>
    <property type="project" value="UniProtKB-UniRule"/>
</dbReference>
<feature type="compositionally biased region" description="Polar residues" evidence="3">
    <location>
        <begin position="102"/>
        <end position="121"/>
    </location>
</feature>
<name>A0A813WSW0_9BILA</name>
<dbReference type="PANTHER" id="PTHR18063">
    <property type="entry name" value="NF-E2 INDUCIBLE PROTEIN"/>
    <property type="match status" value="1"/>
</dbReference>
<dbReference type="GO" id="GO:0071944">
    <property type="term" value="C:cell periphery"/>
    <property type="evidence" value="ECO:0007669"/>
    <property type="project" value="TreeGrafter"/>
</dbReference>
<gene>
    <name evidence="5" type="ORF">GPM918_LOCUS6540</name>
    <name evidence="6" type="ORF">SRO942_LOCUS6540</name>
</gene>
<feature type="compositionally biased region" description="Basic and acidic residues" evidence="3">
    <location>
        <begin position="1"/>
        <end position="12"/>
    </location>
</feature>
<feature type="region of interest" description="Disordered" evidence="3">
    <location>
        <begin position="79"/>
        <end position="126"/>
    </location>
</feature>
<proteinExistence type="inferred from homology"/>
<keyword evidence="2" id="KW-0378">Hydrolase</keyword>
<dbReference type="PANTHER" id="PTHR18063:SF6">
    <property type="entry name" value="UBIQUITIN CARBOXYL-TERMINAL HYDROLASE"/>
    <property type="match status" value="1"/>
</dbReference>
<dbReference type="InterPro" id="IPR007518">
    <property type="entry name" value="MINDY"/>
</dbReference>